<name>A0A7W7YLP6_9BACT</name>
<accession>A0A7W7YLP6</accession>
<sequence length="161" mass="17599">MGSSSSTLRQGLVLLGFILITFCAPAFGAFSLPGSWYAGLSKPSWNPPSWVFGPAWTLLYTLMAVAAWLVWKRGGFGAQKCPLSLYFIQLALNAAWTPVFFGAHQLGAALAVIVALWVFIGLTLLHFWQVSRAAGLLFVPYLAWVSFATALNFTLWRLNPA</sequence>
<evidence type="ECO:0000256" key="5">
    <source>
        <dbReference type="ARBA" id="ARBA00023136"/>
    </source>
</evidence>
<gene>
    <name evidence="7" type="ORF">HNQ64_002672</name>
</gene>
<comment type="subcellular location">
    <subcellularLocation>
        <location evidence="1">Membrane</location>
        <topology evidence="1">Multi-pass membrane protein</topology>
    </subcellularLocation>
</comment>
<proteinExistence type="inferred from homology"/>
<feature type="transmembrane region" description="Helical" evidence="6">
    <location>
        <begin position="107"/>
        <end position="128"/>
    </location>
</feature>
<evidence type="ECO:0000256" key="2">
    <source>
        <dbReference type="ARBA" id="ARBA00007524"/>
    </source>
</evidence>
<dbReference type="InterPro" id="IPR038330">
    <property type="entry name" value="TspO/MBR-related_sf"/>
</dbReference>
<keyword evidence="3 6" id="KW-0812">Transmembrane</keyword>
<feature type="transmembrane region" description="Helical" evidence="6">
    <location>
        <begin position="50"/>
        <end position="71"/>
    </location>
</feature>
<feature type="transmembrane region" description="Helical" evidence="6">
    <location>
        <begin position="12"/>
        <end position="30"/>
    </location>
</feature>
<dbReference type="GO" id="GO:0016020">
    <property type="term" value="C:membrane"/>
    <property type="evidence" value="ECO:0007669"/>
    <property type="project" value="UniProtKB-SubCell"/>
</dbReference>
<dbReference type="Proteomes" id="UP000534294">
    <property type="component" value="Unassembled WGS sequence"/>
</dbReference>
<dbReference type="EMBL" id="JACHIF010000005">
    <property type="protein sequence ID" value="MBB5038409.1"/>
    <property type="molecule type" value="Genomic_DNA"/>
</dbReference>
<dbReference type="FunFam" id="1.20.1260.100:FF:000001">
    <property type="entry name" value="translocator protein 2"/>
    <property type="match status" value="1"/>
</dbReference>
<dbReference type="InterPro" id="IPR004307">
    <property type="entry name" value="TspO_MBR"/>
</dbReference>
<dbReference type="PANTHER" id="PTHR10057">
    <property type="entry name" value="PERIPHERAL-TYPE BENZODIAZEPINE RECEPTOR"/>
    <property type="match status" value="1"/>
</dbReference>
<feature type="transmembrane region" description="Helical" evidence="6">
    <location>
        <begin position="83"/>
        <end position="101"/>
    </location>
</feature>
<dbReference type="GO" id="GO:0033013">
    <property type="term" value="P:tetrapyrrole metabolic process"/>
    <property type="evidence" value="ECO:0007669"/>
    <property type="project" value="UniProtKB-ARBA"/>
</dbReference>
<evidence type="ECO:0000256" key="6">
    <source>
        <dbReference type="SAM" id="Phobius"/>
    </source>
</evidence>
<keyword evidence="5 6" id="KW-0472">Membrane</keyword>
<protein>
    <submittedName>
        <fullName evidence="7">Tryptophan-rich sensory protein</fullName>
    </submittedName>
</protein>
<dbReference type="CDD" id="cd15904">
    <property type="entry name" value="TSPO_MBR"/>
    <property type="match status" value="1"/>
</dbReference>
<organism evidence="7 8">
    <name type="scientific">Prosthecobacter dejongeii</name>
    <dbReference type="NCBI Taxonomy" id="48465"/>
    <lineage>
        <taxon>Bacteria</taxon>
        <taxon>Pseudomonadati</taxon>
        <taxon>Verrucomicrobiota</taxon>
        <taxon>Verrucomicrobiia</taxon>
        <taxon>Verrucomicrobiales</taxon>
        <taxon>Verrucomicrobiaceae</taxon>
        <taxon>Prosthecobacter</taxon>
    </lineage>
</organism>
<dbReference type="Pfam" id="PF03073">
    <property type="entry name" value="TspO_MBR"/>
    <property type="match status" value="1"/>
</dbReference>
<comment type="similarity">
    <text evidence="2">Belongs to the TspO/BZRP family.</text>
</comment>
<evidence type="ECO:0000313" key="7">
    <source>
        <dbReference type="EMBL" id="MBB5038409.1"/>
    </source>
</evidence>
<evidence type="ECO:0000256" key="4">
    <source>
        <dbReference type="ARBA" id="ARBA00022989"/>
    </source>
</evidence>
<keyword evidence="8" id="KW-1185">Reference proteome</keyword>
<evidence type="ECO:0000256" key="3">
    <source>
        <dbReference type="ARBA" id="ARBA00022692"/>
    </source>
</evidence>
<dbReference type="PIRSF" id="PIRSF005859">
    <property type="entry name" value="PBR"/>
    <property type="match status" value="1"/>
</dbReference>
<dbReference type="AlphaFoldDB" id="A0A7W7YLP6"/>
<dbReference type="Gene3D" id="1.20.1260.100">
    <property type="entry name" value="TspO/MBR protein"/>
    <property type="match status" value="1"/>
</dbReference>
<dbReference type="RefSeq" id="WP_184209210.1">
    <property type="nucleotide sequence ID" value="NZ_JACHIF010000005.1"/>
</dbReference>
<evidence type="ECO:0000313" key="8">
    <source>
        <dbReference type="Proteomes" id="UP000534294"/>
    </source>
</evidence>
<comment type="caution">
    <text evidence="7">The sequence shown here is derived from an EMBL/GenBank/DDBJ whole genome shotgun (WGS) entry which is preliminary data.</text>
</comment>
<reference evidence="7 8" key="1">
    <citation type="submission" date="2020-08" db="EMBL/GenBank/DDBJ databases">
        <title>Genomic Encyclopedia of Type Strains, Phase IV (KMG-IV): sequencing the most valuable type-strain genomes for metagenomic binning, comparative biology and taxonomic classification.</title>
        <authorList>
            <person name="Goeker M."/>
        </authorList>
    </citation>
    <scope>NUCLEOTIDE SEQUENCE [LARGE SCALE GENOMIC DNA]</scope>
    <source>
        <strain evidence="7 8">DSM 12251</strain>
    </source>
</reference>
<dbReference type="PANTHER" id="PTHR10057:SF0">
    <property type="entry name" value="TRANSLOCATOR PROTEIN"/>
    <property type="match status" value="1"/>
</dbReference>
<evidence type="ECO:0000256" key="1">
    <source>
        <dbReference type="ARBA" id="ARBA00004141"/>
    </source>
</evidence>
<feature type="transmembrane region" description="Helical" evidence="6">
    <location>
        <begin position="135"/>
        <end position="156"/>
    </location>
</feature>
<keyword evidence="4 6" id="KW-1133">Transmembrane helix</keyword>